<feature type="transmembrane region" description="Helical" evidence="2">
    <location>
        <begin position="59"/>
        <end position="87"/>
    </location>
</feature>
<evidence type="ECO:0000313" key="4">
    <source>
        <dbReference type="Proteomes" id="UP000886595"/>
    </source>
</evidence>
<dbReference type="AlphaFoldDB" id="A0A8X7WEZ7"/>
<protein>
    <submittedName>
        <fullName evidence="3">Uncharacterized protein</fullName>
    </submittedName>
</protein>
<gene>
    <name evidence="3" type="ORF">Bca52824_010403</name>
</gene>
<keyword evidence="2" id="KW-0812">Transmembrane</keyword>
<dbReference type="Proteomes" id="UP000886595">
    <property type="component" value="Unassembled WGS sequence"/>
</dbReference>
<feature type="compositionally biased region" description="Basic and acidic residues" evidence="1">
    <location>
        <begin position="244"/>
        <end position="255"/>
    </location>
</feature>
<accession>A0A8X7WEZ7</accession>
<dbReference type="EMBL" id="JAAMPC010000002">
    <property type="protein sequence ID" value="KAG2327675.1"/>
    <property type="molecule type" value="Genomic_DNA"/>
</dbReference>
<name>A0A8X7WEZ7_BRACI</name>
<sequence length="255" mass="27562">MVIKEVVTFILSKKASVTVQGFALVSLSGSDIEAPSVTLDLDVGGGVARRRRRCSTSTMLLVPFCSFFVLDLLISPVVSSSIGYALYTGDSRSFRSSRTSSIIISKRLLAAVLHRLSLHPPPQVLIISLDPEASTTSGCGIPLLSRRSGSAPQCMRGTSSSRCKSTISIPSRRCPEGFYCGSGEIRHNYTTLVPSLTSFVVSLDCPDEAILSSSDALCVPSGGLFSSSEEHYSRRSPPRFKRHSVSDHEWKKVDQ</sequence>
<feature type="region of interest" description="Disordered" evidence="1">
    <location>
        <begin position="225"/>
        <end position="255"/>
    </location>
</feature>
<keyword evidence="2" id="KW-0472">Membrane</keyword>
<reference evidence="3 4" key="1">
    <citation type="submission" date="2020-02" db="EMBL/GenBank/DDBJ databases">
        <authorList>
            <person name="Ma Q."/>
            <person name="Huang Y."/>
            <person name="Song X."/>
            <person name="Pei D."/>
        </authorList>
    </citation>
    <scope>NUCLEOTIDE SEQUENCE [LARGE SCALE GENOMIC DNA]</scope>
    <source>
        <strain evidence="3">Sxm20200214</strain>
        <tissue evidence="3">Leaf</tissue>
    </source>
</reference>
<evidence type="ECO:0000313" key="3">
    <source>
        <dbReference type="EMBL" id="KAG2327675.1"/>
    </source>
</evidence>
<keyword evidence="2" id="KW-1133">Transmembrane helix</keyword>
<evidence type="ECO:0000256" key="1">
    <source>
        <dbReference type="SAM" id="MobiDB-lite"/>
    </source>
</evidence>
<comment type="caution">
    <text evidence="3">The sequence shown here is derived from an EMBL/GenBank/DDBJ whole genome shotgun (WGS) entry which is preliminary data.</text>
</comment>
<proteinExistence type="predicted"/>
<organism evidence="3 4">
    <name type="scientific">Brassica carinata</name>
    <name type="common">Ethiopian mustard</name>
    <name type="synonym">Abyssinian cabbage</name>
    <dbReference type="NCBI Taxonomy" id="52824"/>
    <lineage>
        <taxon>Eukaryota</taxon>
        <taxon>Viridiplantae</taxon>
        <taxon>Streptophyta</taxon>
        <taxon>Embryophyta</taxon>
        <taxon>Tracheophyta</taxon>
        <taxon>Spermatophyta</taxon>
        <taxon>Magnoliopsida</taxon>
        <taxon>eudicotyledons</taxon>
        <taxon>Gunneridae</taxon>
        <taxon>Pentapetalae</taxon>
        <taxon>rosids</taxon>
        <taxon>malvids</taxon>
        <taxon>Brassicales</taxon>
        <taxon>Brassicaceae</taxon>
        <taxon>Brassiceae</taxon>
        <taxon>Brassica</taxon>
    </lineage>
</organism>
<evidence type="ECO:0000256" key="2">
    <source>
        <dbReference type="SAM" id="Phobius"/>
    </source>
</evidence>
<keyword evidence="4" id="KW-1185">Reference proteome</keyword>
<feature type="compositionally biased region" description="Basic residues" evidence="1">
    <location>
        <begin position="234"/>
        <end position="243"/>
    </location>
</feature>